<dbReference type="InParanoid" id="A0A1X7SP19"/>
<dbReference type="AlphaFoldDB" id="A0A1X7SP19"/>
<dbReference type="InterPro" id="IPR000488">
    <property type="entry name" value="Death_dom"/>
</dbReference>
<evidence type="ECO:0000313" key="2">
    <source>
        <dbReference type="EnsemblMetazoa" id="Aqu2.1.03832_001"/>
    </source>
</evidence>
<organism evidence="2">
    <name type="scientific">Amphimedon queenslandica</name>
    <name type="common">Sponge</name>
    <dbReference type="NCBI Taxonomy" id="400682"/>
    <lineage>
        <taxon>Eukaryota</taxon>
        <taxon>Metazoa</taxon>
        <taxon>Porifera</taxon>
        <taxon>Demospongiae</taxon>
        <taxon>Heteroscleromorpha</taxon>
        <taxon>Haplosclerida</taxon>
        <taxon>Niphatidae</taxon>
        <taxon>Amphimedon</taxon>
    </lineage>
</organism>
<dbReference type="CDD" id="cd01670">
    <property type="entry name" value="Death"/>
    <property type="match status" value="1"/>
</dbReference>
<dbReference type="GO" id="GO:0007165">
    <property type="term" value="P:signal transduction"/>
    <property type="evidence" value="ECO:0007669"/>
    <property type="project" value="InterPro"/>
</dbReference>
<sequence length="268" mass="30346">MASKIKSGQSILIDGQKQPNEVHYYLPLARTRAEYVPLEEENDYAFIEIESVNFPANVQACISYAIMDNNDDAVLIATDYSNISRFLFQSTSGPPIKIEMIYKGSKTRLRIMNSSMTYSHLQQQLKCAKKLLLVLADVLTEKLIRYVTSNTVLLFPVHLPKVDVIFSITICDLLSKGDDLLNFQDISGIITGKYEFEAFNIALNIDESKFPDLSSPGDEDGRKKAMMLMLLLWERQTDNPTRHALMDKLKENGCDDIAEKLKNTSIAY</sequence>
<evidence type="ECO:0000259" key="1">
    <source>
        <dbReference type="PROSITE" id="PS50017"/>
    </source>
</evidence>
<accession>A0A1X7SP19</accession>
<dbReference type="EnsemblMetazoa" id="Aqu2.1.03832_001">
    <property type="protein sequence ID" value="Aqu2.1.03832_001"/>
    <property type="gene ID" value="Aqu2.1.03832"/>
</dbReference>
<name>A0A1X7SP19_AMPQE</name>
<dbReference type="OrthoDB" id="10065654at2759"/>
<feature type="domain" description="Death" evidence="1">
    <location>
        <begin position="203"/>
        <end position="265"/>
    </location>
</feature>
<protein>
    <recommendedName>
        <fullName evidence="1">Death domain-containing protein</fullName>
    </recommendedName>
</protein>
<reference evidence="2" key="1">
    <citation type="submission" date="2017-05" db="UniProtKB">
        <authorList>
            <consortium name="EnsemblMetazoa"/>
        </authorList>
    </citation>
    <scope>IDENTIFICATION</scope>
</reference>
<dbReference type="PROSITE" id="PS50017">
    <property type="entry name" value="DEATH_DOMAIN"/>
    <property type="match status" value="1"/>
</dbReference>
<proteinExistence type="predicted"/>